<protein>
    <submittedName>
        <fullName evidence="1">Uncharacterized protein</fullName>
    </submittedName>
</protein>
<sequence>MIIKVLIEIGLEHLNADLVNPGRAPISFDVFERFTHKFRGDSTSQRMNFWF</sequence>
<name>A0A450X8D9_9GAMM</name>
<accession>A0A450X8D9</accession>
<dbReference type="EMBL" id="CAADFK010000491">
    <property type="protein sequence ID" value="VFK25481.1"/>
    <property type="molecule type" value="Genomic_DNA"/>
</dbReference>
<proteinExistence type="predicted"/>
<organism evidence="1">
    <name type="scientific">Candidatus Kentrum sp. LPFa</name>
    <dbReference type="NCBI Taxonomy" id="2126335"/>
    <lineage>
        <taxon>Bacteria</taxon>
        <taxon>Pseudomonadati</taxon>
        <taxon>Pseudomonadota</taxon>
        <taxon>Gammaproteobacteria</taxon>
        <taxon>Candidatus Kentrum</taxon>
    </lineage>
</organism>
<gene>
    <name evidence="1" type="ORF">BECKLPF1236B_GA0070989_14912</name>
</gene>
<evidence type="ECO:0000313" key="1">
    <source>
        <dbReference type="EMBL" id="VFK25481.1"/>
    </source>
</evidence>
<dbReference type="AlphaFoldDB" id="A0A450X8D9"/>
<reference evidence="1" key="1">
    <citation type="submission" date="2019-02" db="EMBL/GenBank/DDBJ databases">
        <authorList>
            <person name="Gruber-Vodicka R. H."/>
            <person name="Seah K. B. B."/>
        </authorList>
    </citation>
    <scope>NUCLEOTIDE SEQUENCE</scope>
    <source>
        <strain evidence="1">BECK_S313</strain>
    </source>
</reference>